<dbReference type="PROSITE" id="PS51352">
    <property type="entry name" value="THIOREDOXIN_2"/>
    <property type="match status" value="1"/>
</dbReference>
<evidence type="ECO:0000313" key="2">
    <source>
        <dbReference type="EMBL" id="OYD51512.1"/>
    </source>
</evidence>
<dbReference type="OrthoDB" id="9811352at2"/>
<name>A0A235ER63_9BURK</name>
<dbReference type="GO" id="GO:0016209">
    <property type="term" value="F:antioxidant activity"/>
    <property type="evidence" value="ECO:0007669"/>
    <property type="project" value="InterPro"/>
</dbReference>
<accession>A0A235ER63</accession>
<feature type="domain" description="Thioredoxin" evidence="1">
    <location>
        <begin position="41"/>
        <end position="189"/>
    </location>
</feature>
<dbReference type="Gene3D" id="3.40.30.10">
    <property type="entry name" value="Glutaredoxin"/>
    <property type="match status" value="1"/>
</dbReference>
<dbReference type="InterPro" id="IPR050553">
    <property type="entry name" value="Thioredoxin_ResA/DsbE_sf"/>
</dbReference>
<dbReference type="EMBL" id="NOIG01000004">
    <property type="protein sequence ID" value="OYD51512.1"/>
    <property type="molecule type" value="Genomic_DNA"/>
</dbReference>
<evidence type="ECO:0000259" key="1">
    <source>
        <dbReference type="PROSITE" id="PS51352"/>
    </source>
</evidence>
<dbReference type="Proteomes" id="UP000215441">
    <property type="component" value="Unassembled WGS sequence"/>
</dbReference>
<dbReference type="GO" id="GO:0016491">
    <property type="term" value="F:oxidoreductase activity"/>
    <property type="evidence" value="ECO:0007669"/>
    <property type="project" value="InterPro"/>
</dbReference>
<proteinExistence type="predicted"/>
<organism evidence="2 3">
    <name type="scientific">Acidovorax kalamii</name>
    <dbReference type="NCBI Taxonomy" id="2004485"/>
    <lineage>
        <taxon>Bacteria</taxon>
        <taxon>Pseudomonadati</taxon>
        <taxon>Pseudomonadota</taxon>
        <taxon>Betaproteobacteria</taxon>
        <taxon>Burkholderiales</taxon>
        <taxon>Comamonadaceae</taxon>
        <taxon>Acidovorax</taxon>
    </lineage>
</organism>
<dbReference type="InterPro" id="IPR036249">
    <property type="entry name" value="Thioredoxin-like_sf"/>
</dbReference>
<gene>
    <name evidence="2" type="ORF">CBY09_06810</name>
</gene>
<dbReference type="InterPro" id="IPR013766">
    <property type="entry name" value="Thioredoxin_domain"/>
</dbReference>
<evidence type="ECO:0000313" key="3">
    <source>
        <dbReference type="Proteomes" id="UP000215441"/>
    </source>
</evidence>
<dbReference type="RefSeq" id="WP_094287679.1">
    <property type="nucleotide sequence ID" value="NZ_NOIG01000004.1"/>
</dbReference>
<keyword evidence="3" id="KW-1185">Reference proteome</keyword>
<dbReference type="SUPFAM" id="SSF52833">
    <property type="entry name" value="Thioredoxin-like"/>
    <property type="match status" value="1"/>
</dbReference>
<dbReference type="PANTHER" id="PTHR42852">
    <property type="entry name" value="THIOL:DISULFIDE INTERCHANGE PROTEIN DSBE"/>
    <property type="match status" value="1"/>
</dbReference>
<comment type="caution">
    <text evidence="2">The sequence shown here is derived from an EMBL/GenBank/DDBJ whole genome shotgun (WGS) entry which is preliminary data.</text>
</comment>
<dbReference type="PANTHER" id="PTHR42852:SF17">
    <property type="entry name" value="THIOREDOXIN-LIKE PROTEIN HI_1115"/>
    <property type="match status" value="1"/>
</dbReference>
<protein>
    <submittedName>
        <fullName evidence="2">Protein disulfide oxidoreductase</fullName>
    </submittedName>
</protein>
<dbReference type="AlphaFoldDB" id="A0A235ER63"/>
<dbReference type="InterPro" id="IPR000866">
    <property type="entry name" value="AhpC/TSA"/>
</dbReference>
<sequence>MLKALSARAAQSLRKSWKQHLTTLVLAWVAIVAVDTWRTRDLPQGPAPDVALVMASLAGSAGASATTAPTTLAAWRAQHPGRAVAVHFWAEWCAVCKLEEPSIASLSGHWPVLGVAMQSGNAERVAQVQRQRGMPWPTAVDPQGTLSHSWGVRSVPALVVIDTHGQVRFATSGYTPEWAMRLRLWWAQTMPQWKAWLPKQ</sequence>
<dbReference type="Pfam" id="PF00578">
    <property type="entry name" value="AhpC-TSA"/>
    <property type="match status" value="1"/>
</dbReference>
<reference evidence="2 3" key="1">
    <citation type="submission" date="2017-07" db="EMBL/GenBank/DDBJ databases">
        <title>Acidovorax KNDSW TSA 6 genome sequence and assembly.</title>
        <authorList>
            <person name="Mayilraj S."/>
        </authorList>
    </citation>
    <scope>NUCLEOTIDE SEQUENCE [LARGE SCALE GENOMIC DNA]</scope>
    <source>
        <strain evidence="2 3">KNDSW-TSA6</strain>
    </source>
</reference>